<reference evidence="2 3" key="1">
    <citation type="journal article" date="2019" name="Front. Microbiol.">
        <title>Ammonia Oxidation by the Arctic Terrestrial Thaumarchaeote Candidatus Nitrosocosmicus arcticus Is Stimulated by Increasing Temperatures.</title>
        <authorList>
            <person name="Alves R.J.E."/>
            <person name="Kerou M."/>
            <person name="Zappe A."/>
            <person name="Bittner R."/>
            <person name="Abby S.S."/>
            <person name="Schmidt H.A."/>
            <person name="Pfeifer K."/>
            <person name="Schleper C."/>
        </authorList>
    </citation>
    <scope>NUCLEOTIDE SEQUENCE [LARGE SCALE GENOMIC DNA]</scope>
    <source>
        <strain evidence="2 3">Kfb</strain>
    </source>
</reference>
<evidence type="ECO:0000313" key="2">
    <source>
        <dbReference type="EMBL" id="TVP41502.1"/>
    </source>
</evidence>
<organism evidence="2 3">
    <name type="scientific">Candidatus Nitrosocosmicus arcticus</name>
    <dbReference type="NCBI Taxonomy" id="2035267"/>
    <lineage>
        <taxon>Archaea</taxon>
        <taxon>Nitrososphaerota</taxon>
        <taxon>Nitrososphaeria</taxon>
        <taxon>Nitrososphaerales</taxon>
        <taxon>Nitrososphaeraceae</taxon>
        <taxon>Candidatus Nitrosocosmicus</taxon>
    </lineage>
</organism>
<protein>
    <submittedName>
        <fullName evidence="2">Uncharacterized protein</fullName>
    </submittedName>
</protein>
<evidence type="ECO:0000313" key="3">
    <source>
        <dbReference type="Proteomes" id="UP000315289"/>
    </source>
</evidence>
<name>A0A557SY33_9ARCH</name>
<dbReference type="EMBL" id="VOAH01000003">
    <property type="protein sequence ID" value="TVP41502.1"/>
    <property type="molecule type" value="Genomic_DNA"/>
</dbReference>
<accession>A0A557SY33</accession>
<dbReference type="Proteomes" id="UP000315289">
    <property type="component" value="Unassembled WGS sequence"/>
</dbReference>
<feature type="transmembrane region" description="Helical" evidence="1">
    <location>
        <begin position="36"/>
        <end position="54"/>
    </location>
</feature>
<evidence type="ECO:0000256" key="1">
    <source>
        <dbReference type="SAM" id="Phobius"/>
    </source>
</evidence>
<keyword evidence="1" id="KW-1133">Transmembrane helix</keyword>
<sequence length="63" mass="7324">MILTTFQTYTDWRDRFFIDIFQILKVVLAVDMYLNVMNQIIILISQSIIVGLIGNSEGTKKKI</sequence>
<keyword evidence="3" id="KW-1185">Reference proteome</keyword>
<proteinExistence type="predicted"/>
<keyword evidence="1" id="KW-0812">Transmembrane</keyword>
<gene>
    <name evidence="2" type="ORF">NARC_30217</name>
</gene>
<keyword evidence="1" id="KW-0472">Membrane</keyword>
<comment type="caution">
    <text evidence="2">The sequence shown here is derived from an EMBL/GenBank/DDBJ whole genome shotgun (WGS) entry which is preliminary data.</text>
</comment>
<dbReference type="AlphaFoldDB" id="A0A557SY33"/>